<proteinExistence type="predicted"/>
<dbReference type="Proteomes" id="UP000030002">
    <property type="component" value="Unassembled WGS sequence"/>
</dbReference>
<organism evidence="2 3">
    <name type="scientific">Knoellia sinensis KCTC 19936</name>
    <dbReference type="NCBI Taxonomy" id="1385520"/>
    <lineage>
        <taxon>Bacteria</taxon>
        <taxon>Bacillati</taxon>
        <taxon>Actinomycetota</taxon>
        <taxon>Actinomycetes</taxon>
        <taxon>Micrococcales</taxon>
        <taxon>Intrasporangiaceae</taxon>
        <taxon>Knoellia</taxon>
    </lineage>
</organism>
<name>A0A0A0IYF4_9MICO</name>
<keyword evidence="1" id="KW-0472">Membrane</keyword>
<gene>
    <name evidence="2" type="ORF">N802_09540</name>
</gene>
<sequence length="67" mass="7111">MLWSDDHMAKVRDTSSVLLLVLATAVLAIPVVLGLLSRTVTGVVIALVCVVALVLGFREARQGRAPK</sequence>
<evidence type="ECO:0000256" key="1">
    <source>
        <dbReference type="SAM" id="Phobius"/>
    </source>
</evidence>
<keyword evidence="1" id="KW-0812">Transmembrane</keyword>
<accession>A0A0A0IYF4</accession>
<evidence type="ECO:0000313" key="2">
    <source>
        <dbReference type="EMBL" id="KGN30235.1"/>
    </source>
</evidence>
<keyword evidence="1" id="KW-1133">Transmembrane helix</keyword>
<keyword evidence="3" id="KW-1185">Reference proteome</keyword>
<comment type="caution">
    <text evidence="2">The sequence shown here is derived from an EMBL/GenBank/DDBJ whole genome shotgun (WGS) entry which is preliminary data.</text>
</comment>
<evidence type="ECO:0000313" key="3">
    <source>
        <dbReference type="Proteomes" id="UP000030002"/>
    </source>
</evidence>
<protein>
    <submittedName>
        <fullName evidence="2">Uncharacterized protein</fullName>
    </submittedName>
</protein>
<feature type="transmembrane region" description="Helical" evidence="1">
    <location>
        <begin position="38"/>
        <end position="57"/>
    </location>
</feature>
<reference evidence="2 3" key="1">
    <citation type="submission" date="2013-08" db="EMBL/GenBank/DDBJ databases">
        <title>The genome sequence of Knoellia sinensis.</title>
        <authorList>
            <person name="Zhu W."/>
            <person name="Wang G."/>
        </authorList>
    </citation>
    <scope>NUCLEOTIDE SEQUENCE [LARGE SCALE GENOMIC DNA]</scope>
    <source>
        <strain evidence="2 3">KCTC 19936</strain>
    </source>
</reference>
<dbReference type="EMBL" id="AVPJ01000021">
    <property type="protein sequence ID" value="KGN30235.1"/>
    <property type="molecule type" value="Genomic_DNA"/>
</dbReference>
<dbReference type="AlphaFoldDB" id="A0A0A0IYF4"/>